<evidence type="ECO:0000259" key="2">
    <source>
        <dbReference type="Pfam" id="PF16020"/>
    </source>
</evidence>
<reference evidence="3 4" key="1">
    <citation type="submission" date="2019-08" db="EMBL/GenBank/DDBJ databases">
        <authorList>
            <person name="Alioto T."/>
            <person name="Alioto T."/>
            <person name="Gomez Garrido J."/>
        </authorList>
    </citation>
    <scope>NUCLEOTIDE SEQUENCE [LARGE SCALE GENOMIC DNA]</scope>
</reference>
<evidence type="ECO:0000313" key="4">
    <source>
        <dbReference type="Proteomes" id="UP000325440"/>
    </source>
</evidence>
<organism evidence="3 4">
    <name type="scientific">Cinara cedri</name>
    <dbReference type="NCBI Taxonomy" id="506608"/>
    <lineage>
        <taxon>Eukaryota</taxon>
        <taxon>Metazoa</taxon>
        <taxon>Ecdysozoa</taxon>
        <taxon>Arthropoda</taxon>
        <taxon>Hexapoda</taxon>
        <taxon>Insecta</taxon>
        <taxon>Pterygota</taxon>
        <taxon>Neoptera</taxon>
        <taxon>Paraneoptera</taxon>
        <taxon>Hemiptera</taxon>
        <taxon>Sternorrhyncha</taxon>
        <taxon>Aphidomorpha</taxon>
        <taxon>Aphidoidea</taxon>
        <taxon>Aphididae</taxon>
        <taxon>Lachninae</taxon>
        <taxon>Cinara</taxon>
    </lineage>
</organism>
<protein>
    <submittedName>
        <fullName evidence="3">Deltamethrin resistance protein prag01</fullName>
    </submittedName>
</protein>
<gene>
    <name evidence="3" type="ORF">CINCED_3A021267</name>
</gene>
<accession>A0A5E4N1V7</accession>
<feature type="domain" description="Deltamethrin resistance protein prag01" evidence="2">
    <location>
        <begin position="35"/>
        <end position="80"/>
    </location>
</feature>
<evidence type="ECO:0000313" key="3">
    <source>
        <dbReference type="EMBL" id="VVC38563.1"/>
    </source>
</evidence>
<feature type="transmembrane region" description="Helical" evidence="1">
    <location>
        <begin position="55"/>
        <end position="73"/>
    </location>
</feature>
<name>A0A5E4N1V7_9HEMI</name>
<dbReference type="Proteomes" id="UP000325440">
    <property type="component" value="Unassembled WGS sequence"/>
</dbReference>
<sequence>MSRVLSQLKKSTTVLRMAVRSKSDHHLSYPAVSMDDMPVPTVPYKEFYSKNNAKYNAVLVGGIVSLAVSIYILQDNCFFNAFEPPYPFEDEQK</sequence>
<dbReference type="AlphaFoldDB" id="A0A5E4N1V7"/>
<keyword evidence="1" id="KW-0812">Transmembrane</keyword>
<keyword evidence="4" id="KW-1185">Reference proteome</keyword>
<evidence type="ECO:0000256" key="1">
    <source>
        <dbReference type="SAM" id="Phobius"/>
    </source>
</evidence>
<dbReference type="Pfam" id="PF16020">
    <property type="entry name" value="Deltameth_res"/>
    <property type="match status" value="1"/>
</dbReference>
<dbReference type="EMBL" id="CABPRJ010001481">
    <property type="protein sequence ID" value="VVC38563.1"/>
    <property type="molecule type" value="Genomic_DNA"/>
</dbReference>
<dbReference type="OrthoDB" id="9981889at2759"/>
<proteinExistence type="predicted"/>
<keyword evidence="1" id="KW-0472">Membrane</keyword>
<keyword evidence="1" id="KW-1133">Transmembrane helix</keyword>
<dbReference type="InterPro" id="IPR031973">
    <property type="entry name" value="Deltameth_res_prag01"/>
</dbReference>